<organism evidence="1 2">
    <name type="scientific">Methylobacterium thuringiense</name>
    <dbReference type="NCBI Taxonomy" id="1003091"/>
    <lineage>
        <taxon>Bacteria</taxon>
        <taxon>Pseudomonadati</taxon>
        <taxon>Pseudomonadota</taxon>
        <taxon>Alphaproteobacteria</taxon>
        <taxon>Hyphomicrobiales</taxon>
        <taxon>Methylobacteriaceae</taxon>
        <taxon>Methylobacterium</taxon>
    </lineage>
</organism>
<reference evidence="1" key="2">
    <citation type="submission" date="2021-08" db="EMBL/GenBank/DDBJ databases">
        <authorList>
            <person name="Tani A."/>
            <person name="Ola A."/>
            <person name="Ogura Y."/>
            <person name="Katsura K."/>
            <person name="Hayashi T."/>
        </authorList>
    </citation>
    <scope>NUCLEOTIDE SEQUENCE</scope>
    <source>
        <strain evidence="1">DSM 23674</strain>
    </source>
</reference>
<name>A0ABQ4THK6_9HYPH</name>
<comment type="caution">
    <text evidence="1">The sequence shown here is derived from an EMBL/GenBank/DDBJ whole genome shotgun (WGS) entry which is preliminary data.</text>
</comment>
<protein>
    <recommendedName>
        <fullName evidence="3">Resolvase/invertase-type recombinase catalytic domain-containing protein</fullName>
    </recommendedName>
</protein>
<gene>
    <name evidence="1" type="ORF">EKPJFOCH_0110</name>
</gene>
<evidence type="ECO:0008006" key="3">
    <source>
        <dbReference type="Google" id="ProtNLM"/>
    </source>
</evidence>
<dbReference type="EMBL" id="BPRA01000001">
    <property type="protein sequence ID" value="GJE53644.1"/>
    <property type="molecule type" value="Genomic_DNA"/>
</dbReference>
<keyword evidence="2" id="KW-1185">Reference proteome</keyword>
<evidence type="ECO:0000313" key="1">
    <source>
        <dbReference type="EMBL" id="GJE53644.1"/>
    </source>
</evidence>
<evidence type="ECO:0000313" key="2">
    <source>
        <dbReference type="Proteomes" id="UP001055101"/>
    </source>
</evidence>
<proteinExistence type="predicted"/>
<sequence>MLSLMTAKEIRPESDSLDRDPGIISLIAAFARFTARHTAATVRSVRTFNQRANEAEVFSSSTAWPYSHRSK</sequence>
<dbReference type="RefSeq" id="WP_147816208.1">
    <property type="nucleotide sequence ID" value="NZ_BPRA01000001.1"/>
</dbReference>
<reference evidence="1" key="1">
    <citation type="journal article" date="2021" name="Front. Microbiol.">
        <title>Comprehensive Comparative Genomics and Phenotyping of Methylobacterium Species.</title>
        <authorList>
            <person name="Alessa O."/>
            <person name="Ogura Y."/>
            <person name="Fujitani Y."/>
            <person name="Takami H."/>
            <person name="Hayashi T."/>
            <person name="Sahin N."/>
            <person name="Tani A."/>
        </authorList>
    </citation>
    <scope>NUCLEOTIDE SEQUENCE</scope>
    <source>
        <strain evidence="1">DSM 23674</strain>
    </source>
</reference>
<accession>A0ABQ4THK6</accession>
<dbReference type="Proteomes" id="UP001055101">
    <property type="component" value="Unassembled WGS sequence"/>
</dbReference>